<dbReference type="PANTHER" id="PTHR46243:SF1">
    <property type="entry name" value="BIS(5'-ADENOSYL)-TRIPHOSPHATASE"/>
    <property type="match status" value="1"/>
</dbReference>
<name>L2GWQ4_VAVCU</name>
<evidence type="ECO:0000256" key="6">
    <source>
        <dbReference type="PROSITE-ProRule" id="PRU00464"/>
    </source>
</evidence>
<dbReference type="InterPro" id="IPR051884">
    <property type="entry name" value="Bis(5'-adenosyl)-TPase_reg"/>
</dbReference>
<dbReference type="PROSITE" id="PS00892">
    <property type="entry name" value="HIT_1"/>
    <property type="match status" value="1"/>
</dbReference>
<evidence type="ECO:0000313" key="9">
    <source>
        <dbReference type="EMBL" id="ELA47723.1"/>
    </source>
</evidence>
<protein>
    <recommendedName>
        <fullName evidence="7">Bis(5'-adenosyl)-triphosphatase</fullName>
        <ecNumber evidence="7">3.6.1.29</ecNumber>
    </recommendedName>
</protein>
<dbReference type="VEuPathDB" id="MicrosporidiaDB:VCUG_00805"/>
<dbReference type="RefSeq" id="XP_008073825.1">
    <property type="nucleotide sequence ID" value="XM_008075634.1"/>
</dbReference>
<keyword evidence="10" id="KW-1185">Reference proteome</keyword>
<dbReference type="HOGENOM" id="CLU_056776_7_1_1"/>
<gene>
    <name evidence="9" type="ORF">VCUG_00805</name>
</gene>
<dbReference type="AlphaFoldDB" id="L2GWQ4"/>
<dbReference type="InterPro" id="IPR019808">
    <property type="entry name" value="Histidine_triad_CS"/>
</dbReference>
<dbReference type="GO" id="GO:0015964">
    <property type="term" value="P:diadenosine triphosphate catabolic process"/>
    <property type="evidence" value="ECO:0007669"/>
    <property type="project" value="EnsemblFungi"/>
</dbReference>
<dbReference type="STRING" id="948595.L2GWQ4"/>
<dbReference type="PROSITE" id="PS51084">
    <property type="entry name" value="HIT_2"/>
    <property type="match status" value="1"/>
</dbReference>
<dbReference type="GeneID" id="19878688"/>
<reference evidence="10" key="1">
    <citation type="submission" date="2011-03" db="EMBL/GenBank/DDBJ databases">
        <title>The genome sequence of Vavraia culicis strain floridensis.</title>
        <authorList>
            <consortium name="The Broad Institute Genome Sequencing Platform"/>
            <person name="Cuomo C."/>
            <person name="Becnel J."/>
            <person name="Sanscrainte N."/>
            <person name="Young S.K."/>
            <person name="Zeng Q."/>
            <person name="Gargeya S."/>
            <person name="Fitzgerald M."/>
            <person name="Haas B."/>
            <person name="Abouelleil A."/>
            <person name="Alvarado L."/>
            <person name="Arachchi H.M."/>
            <person name="Berlin A."/>
            <person name="Chapman S.B."/>
            <person name="Gearin G."/>
            <person name="Goldberg J."/>
            <person name="Griggs A."/>
            <person name="Gujja S."/>
            <person name="Hansen M."/>
            <person name="Heiman D."/>
            <person name="Howarth C."/>
            <person name="Larimer J."/>
            <person name="Lui A."/>
            <person name="MacDonald P.J.P."/>
            <person name="McCowen C."/>
            <person name="Montmayeur A."/>
            <person name="Murphy C."/>
            <person name="Neiman D."/>
            <person name="Pearson M."/>
            <person name="Priest M."/>
            <person name="Roberts A."/>
            <person name="Saif S."/>
            <person name="Shea T."/>
            <person name="Sisk P."/>
            <person name="Stolte C."/>
            <person name="Sykes S."/>
            <person name="Wortman J."/>
            <person name="Nusbaum C."/>
            <person name="Birren B."/>
        </authorList>
    </citation>
    <scope>NUCLEOTIDE SEQUENCE [LARGE SCALE GENOMIC DNA]</scope>
    <source>
        <strain evidence="10">floridensis</strain>
    </source>
</reference>
<dbReference type="InterPro" id="IPR036265">
    <property type="entry name" value="HIT-like_sf"/>
</dbReference>
<comment type="cofactor">
    <cofactor evidence="7">
        <name>Mn(2+)</name>
        <dbReference type="ChEBI" id="CHEBI:29035"/>
    </cofactor>
</comment>
<dbReference type="EC" id="3.6.1.29" evidence="7"/>
<feature type="short sequence motif" description="Histidine triad motif" evidence="6">
    <location>
        <begin position="90"/>
        <end position="94"/>
    </location>
</feature>
<feature type="binding site" evidence="4">
    <location>
        <begin position="85"/>
        <end position="88"/>
    </location>
    <ligand>
        <name>substrate</name>
    </ligand>
</feature>
<feature type="binding site" evidence="4">
    <location>
        <position position="79"/>
    </location>
    <ligand>
        <name>substrate</name>
    </ligand>
</feature>
<dbReference type="InterPro" id="IPR011146">
    <property type="entry name" value="HIT-like"/>
</dbReference>
<organism evidence="9 10">
    <name type="scientific">Vavraia culicis (isolate floridensis)</name>
    <name type="common">Microsporidian parasite</name>
    <dbReference type="NCBI Taxonomy" id="948595"/>
    <lineage>
        <taxon>Eukaryota</taxon>
        <taxon>Fungi</taxon>
        <taxon>Fungi incertae sedis</taxon>
        <taxon>Microsporidia</taxon>
        <taxon>Pleistophoridae</taxon>
        <taxon>Vavraia</taxon>
    </lineage>
</organism>
<feature type="binding site" evidence="4">
    <location>
        <position position="25"/>
    </location>
    <ligand>
        <name>substrate</name>
    </ligand>
</feature>
<evidence type="ECO:0000256" key="3">
    <source>
        <dbReference type="PIRSR" id="PIRSR639383-1"/>
    </source>
</evidence>
<keyword evidence="2 7" id="KW-0378">Hydrolase</keyword>
<feature type="active site" description="Tele-AMP-histidine intermediate" evidence="3">
    <location>
        <position position="92"/>
    </location>
</feature>
<feature type="domain" description="HIT" evidence="8">
    <location>
        <begin position="1"/>
        <end position="105"/>
    </location>
</feature>
<comment type="catalytic activity">
    <reaction evidence="7">
        <text>P(1),P(3)-bis(5'-adenosyl) triphosphate + H2O = AMP + ADP + 2 H(+)</text>
        <dbReference type="Rhea" id="RHEA:13893"/>
        <dbReference type="ChEBI" id="CHEBI:15377"/>
        <dbReference type="ChEBI" id="CHEBI:15378"/>
        <dbReference type="ChEBI" id="CHEBI:58529"/>
        <dbReference type="ChEBI" id="CHEBI:456215"/>
        <dbReference type="ChEBI" id="CHEBI:456216"/>
        <dbReference type="EC" id="3.6.1.29"/>
    </reaction>
</comment>
<dbReference type="CDD" id="cd01275">
    <property type="entry name" value="FHIT"/>
    <property type="match status" value="1"/>
</dbReference>
<feature type="binding site" evidence="4">
    <location>
        <position position="94"/>
    </location>
    <ligand>
        <name>substrate</name>
    </ligand>
</feature>
<dbReference type="Pfam" id="PF01230">
    <property type="entry name" value="HIT"/>
    <property type="match status" value="1"/>
</dbReference>
<evidence type="ECO:0000256" key="1">
    <source>
        <dbReference type="ARBA" id="ARBA00022741"/>
    </source>
</evidence>
<dbReference type="GO" id="GO:0000166">
    <property type="term" value="F:nucleotide binding"/>
    <property type="evidence" value="ECO:0007669"/>
    <property type="project" value="UniProtKB-KW"/>
</dbReference>
<dbReference type="GO" id="GO:0004081">
    <property type="term" value="F:bis(5'-nucleosyl)-tetraphosphatase (asymmetrical) activity"/>
    <property type="evidence" value="ECO:0007669"/>
    <property type="project" value="EnsemblFungi"/>
</dbReference>
<evidence type="ECO:0000256" key="5">
    <source>
        <dbReference type="PIRSR" id="PIRSR639383-3"/>
    </source>
</evidence>
<dbReference type="Gene3D" id="3.30.428.10">
    <property type="entry name" value="HIT-like"/>
    <property type="match status" value="1"/>
</dbReference>
<evidence type="ECO:0000256" key="2">
    <source>
        <dbReference type="ARBA" id="ARBA00022801"/>
    </source>
</evidence>
<proteinExistence type="predicted"/>
<dbReference type="OMA" id="DAIYGMM"/>
<dbReference type="FunFam" id="3.30.428.10:FF:000011">
    <property type="entry name" value="Fragile histidine triad"/>
    <property type="match status" value="1"/>
</dbReference>
<dbReference type="GO" id="GO:0047710">
    <property type="term" value="F:bis(5'-adenosyl)-triphosphatase activity"/>
    <property type="evidence" value="ECO:0007669"/>
    <property type="project" value="UniProtKB-UniRule"/>
</dbReference>
<dbReference type="InterPro" id="IPR039383">
    <property type="entry name" value="FHIT"/>
</dbReference>
<dbReference type="FunCoup" id="L2GWQ4">
    <property type="interactions" value="22"/>
</dbReference>
<evidence type="ECO:0000259" key="8">
    <source>
        <dbReference type="PROSITE" id="PS51084"/>
    </source>
</evidence>
<feature type="site" description="Important for induction of apoptosis" evidence="5">
    <location>
        <position position="110"/>
    </location>
</feature>
<dbReference type="Proteomes" id="UP000011081">
    <property type="component" value="Unassembled WGS sequence"/>
</dbReference>
<keyword evidence="1 7" id="KW-0547">Nucleotide-binding</keyword>
<dbReference type="EMBL" id="GL877413">
    <property type="protein sequence ID" value="ELA47723.1"/>
    <property type="molecule type" value="Genomic_DNA"/>
</dbReference>
<dbReference type="PANTHER" id="PTHR46243">
    <property type="entry name" value="BIS(5'-ADENOSYL)-TRIPHOSPHATASE"/>
    <property type="match status" value="1"/>
</dbReference>
<dbReference type="SUPFAM" id="SSF54197">
    <property type="entry name" value="HIT-like"/>
    <property type="match status" value="1"/>
</dbReference>
<accession>L2GWQ4</accession>
<evidence type="ECO:0000256" key="7">
    <source>
        <dbReference type="RuleBase" id="RU366076"/>
    </source>
</evidence>
<dbReference type="InParanoid" id="L2GWQ4"/>
<sequence length="155" mass="18100">MKFGHIDIPEGHVVVKTANSFVFVNIRPFLRYHLLISPIRITKTLRDMTEAETADLFNTGKVCMKALEFYAKDFTMTLQDGEAAGQTVPHVHIHLIPRLPNDLKVNNDIYRKGALECNYDDDDRVRLNRSFEEMSKEASYLREKFLPYFQQDQFK</sequence>
<evidence type="ECO:0000256" key="4">
    <source>
        <dbReference type="PIRSR" id="PIRSR639383-2"/>
    </source>
</evidence>
<evidence type="ECO:0000313" key="10">
    <source>
        <dbReference type="Proteomes" id="UP000011081"/>
    </source>
</evidence>
<dbReference type="OrthoDB" id="680339at2759"/>